<protein>
    <submittedName>
        <fullName evidence="1">Uncharacterized protein</fullName>
    </submittedName>
</protein>
<dbReference type="RefSeq" id="YP_001956946.1">
    <property type="nucleotide sequence ID" value="NC_010821.1"/>
</dbReference>
<name>B3FJ85_BP201</name>
<reference evidence="1 2" key="1">
    <citation type="journal article" date="2008" name="Virology">
        <title>Characterization of Pseudomonas chlororaphis myovirus 201varphi2-1 via genomic sequencing, mass spectrometry, and electron microscopy.</title>
        <authorList>
            <person name="Thomas J.A."/>
            <person name="Rolando M.R."/>
            <person name="Carroll C.A."/>
            <person name="Shen P.S."/>
            <person name="Belnap D.M."/>
            <person name="Weintraub S.T."/>
            <person name="Serwer P."/>
            <person name="Hardies S.C."/>
        </authorList>
    </citation>
    <scope>NUCLEOTIDE SEQUENCE</scope>
</reference>
<dbReference type="EMBL" id="EU197055">
    <property type="protein sequence ID" value="ABY63052.1"/>
    <property type="molecule type" value="Genomic_DNA"/>
</dbReference>
<dbReference type="KEGG" id="vg:6372716"/>
<organism evidence="1 2">
    <name type="scientific">Pseudomonas phage 201phi2-1</name>
    <name type="common">Pseudomonas chlororaphis phage 201phi2-1</name>
    <dbReference type="NCBI Taxonomy" id="198110"/>
    <lineage>
        <taxon>Viruses</taxon>
        <taxon>Duplodnaviria</taxon>
        <taxon>Heunggongvirae</taxon>
        <taxon>Uroviricota</taxon>
        <taxon>Caudoviricetes</taxon>
        <taxon>Chimalliviridae</taxon>
        <taxon>Serwervirus</taxon>
        <taxon>Serwervirus 201phi21</taxon>
    </lineage>
</organism>
<keyword evidence="2" id="KW-1185">Reference proteome</keyword>
<dbReference type="OrthoDB" id="26140at10239"/>
<proteinExistence type="predicted"/>
<accession>B3FJ85</accession>
<gene>
    <name evidence="1" type="ORF">201phi2-1p223</name>
</gene>
<sequence>MYKYFEPLTESEVGELIQLSKEVKFTKAEGYRRRRGANAPQVNSVYNFSRWFDWHSSQRKQYKTYFPTTVREKIVQGWFLELPPHIGFLDLMDYWVGKPQSGRVIATALKDQSIWLDGKEQRLSAGEQIGFSLELLHEIKTCREGGLWACVMFMGCYTKHED</sequence>
<dbReference type="Proteomes" id="UP000002421">
    <property type="component" value="Segment"/>
</dbReference>
<organismHost>
    <name type="scientific">Pseudomonas chlororaphis</name>
    <dbReference type="NCBI Taxonomy" id="587753"/>
</organismHost>
<evidence type="ECO:0000313" key="2">
    <source>
        <dbReference type="Proteomes" id="UP000002421"/>
    </source>
</evidence>
<evidence type="ECO:0000313" key="1">
    <source>
        <dbReference type="EMBL" id="ABY63052.1"/>
    </source>
</evidence>